<dbReference type="InterPro" id="IPR045792">
    <property type="entry name" value="DUF6036"/>
</dbReference>
<comment type="caution">
    <text evidence="2">The sequence shown here is derived from an EMBL/GenBank/DDBJ whole genome shotgun (WGS) entry which is preliminary data.</text>
</comment>
<evidence type="ECO:0000313" key="2">
    <source>
        <dbReference type="EMBL" id="MBE5918531.1"/>
    </source>
</evidence>
<organism evidence="2 3">
    <name type="scientific">Pseudobutyrivibrio ruminis</name>
    <dbReference type="NCBI Taxonomy" id="46206"/>
    <lineage>
        <taxon>Bacteria</taxon>
        <taxon>Bacillati</taxon>
        <taxon>Bacillota</taxon>
        <taxon>Clostridia</taxon>
        <taxon>Lachnospirales</taxon>
        <taxon>Lachnospiraceae</taxon>
        <taxon>Pseudobutyrivibrio</taxon>
    </lineage>
</organism>
<accession>A0A927U7F4</accession>
<sequence>MQYNSDKTLITNENAYGILKAFANEYKRQNGEAPAEIIIVGGGSIMLNYGFRKSTQDFDIMISGGGADIKNIIHYVADKYNLPNDWMNTDFKRTISYSSKLRQVSSHMFSFNHNSLEIRTVKDEYLIAMKMISARQYRNDLSDIVGILLFAMQNNNPIAYRTIEYAIIELYDSTKNIKSEVIERVKKYSSMSESELSDEYSKIKEDENKTLEDLQDIDNKYKGVVNEASVDTVIAALRRKENKS</sequence>
<feature type="domain" description="DUF6036" evidence="1">
    <location>
        <begin position="33"/>
        <end position="151"/>
    </location>
</feature>
<protein>
    <recommendedName>
        <fullName evidence="1">DUF6036 domain-containing protein</fullName>
    </recommendedName>
</protein>
<evidence type="ECO:0000313" key="3">
    <source>
        <dbReference type="Proteomes" id="UP000766246"/>
    </source>
</evidence>
<dbReference type="EMBL" id="SVER01000003">
    <property type="protein sequence ID" value="MBE5918531.1"/>
    <property type="molecule type" value="Genomic_DNA"/>
</dbReference>
<dbReference type="Pfam" id="PF19502">
    <property type="entry name" value="DUF6036"/>
    <property type="match status" value="1"/>
</dbReference>
<reference evidence="2" key="1">
    <citation type="submission" date="2019-04" db="EMBL/GenBank/DDBJ databases">
        <title>Evolution of Biomass-Degrading Anaerobic Consortia Revealed by Metagenomics.</title>
        <authorList>
            <person name="Peng X."/>
        </authorList>
    </citation>
    <scope>NUCLEOTIDE SEQUENCE</scope>
    <source>
        <strain evidence="2">SIG311</strain>
    </source>
</reference>
<dbReference type="AlphaFoldDB" id="A0A927U7F4"/>
<name>A0A927U7F4_9FIRM</name>
<gene>
    <name evidence="2" type="ORF">E7272_01685</name>
</gene>
<proteinExistence type="predicted"/>
<dbReference type="Proteomes" id="UP000766246">
    <property type="component" value="Unassembled WGS sequence"/>
</dbReference>
<evidence type="ECO:0000259" key="1">
    <source>
        <dbReference type="Pfam" id="PF19502"/>
    </source>
</evidence>